<dbReference type="Proteomes" id="UP000029444">
    <property type="component" value="Unassembled WGS sequence"/>
</dbReference>
<dbReference type="AlphaFoldDB" id="A0A095TU58"/>
<dbReference type="eggNOG" id="ENOG5034085">
    <property type="taxonomic scope" value="Bacteria"/>
</dbReference>
<dbReference type="RefSeq" id="WP_035230062.1">
    <property type="nucleotide sequence ID" value="NZ_ARXV01000002.1"/>
</dbReference>
<dbReference type="EMBL" id="ARXV01000002">
    <property type="protein sequence ID" value="KGD65943.1"/>
    <property type="molecule type" value="Genomic_DNA"/>
</dbReference>
<organism evidence="1 2">
    <name type="scientific">Alcanivorax nanhaiticus</name>
    <dbReference type="NCBI Taxonomy" id="1177154"/>
    <lineage>
        <taxon>Bacteria</taxon>
        <taxon>Pseudomonadati</taxon>
        <taxon>Pseudomonadota</taxon>
        <taxon>Gammaproteobacteria</taxon>
        <taxon>Oceanospirillales</taxon>
        <taxon>Alcanivoracaceae</taxon>
        <taxon>Alcanivorax</taxon>
    </lineage>
</organism>
<proteinExistence type="predicted"/>
<name>A0A095TU58_9GAMM</name>
<accession>A0A095TU58</accession>
<dbReference type="PATRIC" id="fig|1177154.3.peg.418"/>
<sequence length="629" mass="70906">MTARQAWIGLIALLISLGNPLQAREIWTDGVPDAYFQHFLEFYKADPSAMGRWAPGLSNISTAQLDATIKALDTTQFTYLYPMEMKGFQLPDHLGLPVEELSLMAVRAGKFIPIPFQIDEFDKTGLIWIEGENDHPPEGEPGIFDDFDELVFMFRDGGNDRYSADKHTLDAGQVLEEIRLDSPRNAPRYIYLVRNNPERSRADYVSADLEAGHVQSTLMDLDYKPNDFTQIHSMAPRLGPHQDTSVFDNIYVNISTGILNQKLRVDLDTRKNIKATPIAVKDGPVRVSMLVKARIWYAFMPTFFSQKFQVDFYEQSVTIPSRFAIGSVKVLKFFLMFLRDPRIHFAIDFHNLEGARVTFQSVYDQQQYGVVDGKMTPFETTMNATRLPGDWLHMDSNQGWEMFFSNHMPVVPNGLFDAFLDGVSMNMFYEDDASSLTDYERFPGATPRLGFQSSGLPRTVIDLMGSIPKLDYANMNSLGEAIVALAEAQDNGAFDKYDEVVHKRLVALNEEGRFTTVASLADAFIADLDRMNFSGIPRDTFNKLVHQAILDTTDSPDRIHHGKVLQRMVELAKAQDIDITRLRYATMDNTLWFPAWVGEGGATDFHWQVSHAPSSTLMGPVSQPSAAAP</sequence>
<gene>
    <name evidence="1" type="ORF">Y5S_00415</name>
</gene>
<reference evidence="1 2" key="1">
    <citation type="submission" date="2012-09" db="EMBL/GenBank/DDBJ databases">
        <title>Genome Sequence of alkane-degrading Bacterium Alcanivorax sp. 19-m-6.</title>
        <authorList>
            <person name="Lai Q."/>
            <person name="Shao Z."/>
        </authorList>
    </citation>
    <scope>NUCLEOTIDE SEQUENCE [LARGE SCALE GENOMIC DNA]</scope>
    <source>
        <strain evidence="1 2">19-m-6</strain>
    </source>
</reference>
<evidence type="ECO:0000313" key="2">
    <source>
        <dbReference type="Proteomes" id="UP000029444"/>
    </source>
</evidence>
<protein>
    <submittedName>
        <fullName evidence="1">Uncharacterized protein</fullName>
    </submittedName>
</protein>
<evidence type="ECO:0000313" key="1">
    <source>
        <dbReference type="EMBL" id="KGD65943.1"/>
    </source>
</evidence>
<dbReference type="OrthoDB" id="6072119at2"/>
<keyword evidence="2" id="KW-1185">Reference proteome</keyword>
<comment type="caution">
    <text evidence="1">The sequence shown here is derived from an EMBL/GenBank/DDBJ whole genome shotgun (WGS) entry which is preliminary data.</text>
</comment>